<accession>A0A8A1MAM4</accession>
<proteinExistence type="predicted"/>
<name>A0A8A1MAM4_AJECA</name>
<dbReference type="Proteomes" id="UP000663671">
    <property type="component" value="Chromosome 5"/>
</dbReference>
<reference evidence="1" key="1">
    <citation type="submission" date="2021-01" db="EMBL/GenBank/DDBJ databases">
        <title>Chromosome-level genome assembly of a human fungal pathogen reveals clustering of transcriptionally co-regulated genes.</title>
        <authorList>
            <person name="Voorhies M."/>
            <person name="Cohen S."/>
            <person name="Shea T.P."/>
            <person name="Petrus S."/>
            <person name="Munoz J.F."/>
            <person name="Poplawski S."/>
            <person name="Goldman W.E."/>
            <person name="Michael T."/>
            <person name="Cuomo C.A."/>
            <person name="Sil A."/>
            <person name="Beyhan S."/>
        </authorList>
    </citation>
    <scope>NUCLEOTIDE SEQUENCE</scope>
    <source>
        <strain evidence="1">WU24</strain>
    </source>
</reference>
<dbReference type="EMBL" id="CP069111">
    <property type="protein sequence ID" value="QSS61664.1"/>
    <property type="molecule type" value="Genomic_DNA"/>
</dbReference>
<organism evidence="1 2">
    <name type="scientific">Ajellomyces capsulatus</name>
    <name type="common">Darling's disease fungus</name>
    <name type="synonym">Histoplasma capsulatum</name>
    <dbReference type="NCBI Taxonomy" id="5037"/>
    <lineage>
        <taxon>Eukaryota</taxon>
        <taxon>Fungi</taxon>
        <taxon>Dikarya</taxon>
        <taxon>Ascomycota</taxon>
        <taxon>Pezizomycotina</taxon>
        <taxon>Eurotiomycetes</taxon>
        <taxon>Eurotiomycetidae</taxon>
        <taxon>Onygenales</taxon>
        <taxon>Ajellomycetaceae</taxon>
        <taxon>Histoplasma</taxon>
    </lineage>
</organism>
<dbReference type="AlphaFoldDB" id="A0A8A1MAM4"/>
<sequence length="130" mass="14952">MWERDRARSQVPISRRNGLKQAKPTRRFWYWNGAGNRGYFLDSGADFNPLEPQSLRPGACLIGYEVPSFIVSNELYQKAKWVRGKRPRKEQMPAILPKINGSTLARHMSEDASQDHCCLTERPINPENHG</sequence>
<protein>
    <submittedName>
        <fullName evidence="1">Uncharacterized protein</fullName>
    </submittedName>
</protein>
<dbReference type="VEuPathDB" id="FungiDB:I7I51_03841"/>
<evidence type="ECO:0000313" key="1">
    <source>
        <dbReference type="EMBL" id="QSS61664.1"/>
    </source>
</evidence>
<evidence type="ECO:0000313" key="2">
    <source>
        <dbReference type="Proteomes" id="UP000663671"/>
    </source>
</evidence>
<gene>
    <name evidence="1" type="ORF">I7I51_03841</name>
</gene>